<dbReference type="AlphaFoldDB" id="A0A1J4SDV3"/>
<accession>A0A1J4SDV3</accession>
<organism evidence="1 2">
    <name type="scientific">Candidatus Desantisbacteria bacterium CG1_02_38_46</name>
    <dbReference type="NCBI Taxonomy" id="1817893"/>
    <lineage>
        <taxon>Bacteria</taxon>
        <taxon>Candidatus Desantisiibacteriota</taxon>
    </lineage>
</organism>
<reference evidence="1 2" key="1">
    <citation type="journal article" date="2016" name="Environ. Microbiol.">
        <title>Genomic resolution of a cold subsurface aquifer community provides metabolic insights for novel microbes adapted to high CO concentrations.</title>
        <authorList>
            <person name="Probst A.J."/>
            <person name="Castelle C.J."/>
            <person name="Singh A."/>
            <person name="Brown C.T."/>
            <person name="Anantharaman K."/>
            <person name="Sharon I."/>
            <person name="Hug L.A."/>
            <person name="Burstein D."/>
            <person name="Emerson J.B."/>
            <person name="Thomas B.C."/>
            <person name="Banfield J.F."/>
        </authorList>
    </citation>
    <scope>NUCLEOTIDE SEQUENCE [LARGE SCALE GENOMIC DNA]</scope>
    <source>
        <strain evidence="1">CG1_02_38_46</strain>
    </source>
</reference>
<sequence>MRWFFYLKGKVGIEVALRYVKEVVAEFTLVVVAEFTLVVVAEFTLQISRAISTTTKKGGELKWQ</sequence>
<evidence type="ECO:0000313" key="1">
    <source>
        <dbReference type="EMBL" id="OIN96262.1"/>
    </source>
</evidence>
<evidence type="ECO:0000313" key="2">
    <source>
        <dbReference type="Proteomes" id="UP000182278"/>
    </source>
</evidence>
<dbReference type="EMBL" id="MNUO01000106">
    <property type="protein sequence ID" value="OIN96262.1"/>
    <property type="molecule type" value="Genomic_DNA"/>
</dbReference>
<dbReference type="STRING" id="1817893.AUJ66_06865"/>
<comment type="caution">
    <text evidence="1">The sequence shown here is derived from an EMBL/GenBank/DDBJ whole genome shotgun (WGS) entry which is preliminary data.</text>
</comment>
<dbReference type="Proteomes" id="UP000182278">
    <property type="component" value="Unassembled WGS sequence"/>
</dbReference>
<gene>
    <name evidence="1" type="ORF">AUJ66_06865</name>
</gene>
<protein>
    <submittedName>
        <fullName evidence="1">Uncharacterized protein</fullName>
    </submittedName>
</protein>
<name>A0A1J4SDV3_9BACT</name>
<proteinExistence type="predicted"/>